<accession>A0A5N5XC39</accession>
<evidence type="ECO:0000256" key="3">
    <source>
        <dbReference type="ARBA" id="ARBA00011629"/>
    </source>
</evidence>
<dbReference type="EMBL" id="ML732172">
    <property type="protein sequence ID" value="KAB8077094.1"/>
    <property type="molecule type" value="Genomic_DNA"/>
</dbReference>
<evidence type="ECO:0000256" key="10">
    <source>
        <dbReference type="ARBA" id="ARBA00025661"/>
    </source>
</evidence>
<sequence>MPHSSAGVQSWGHPLRAVNSGSGRVDASQPLGPSDPPLEKLQTPVPQPQLRQPAVIDLTTSGGDAQDIEPPPPKRPRLDLPAAPSARDVSPAPGSGGELRNTPGTGGSKPPTLSWRNRPVWSFQAMLSEIPGNNVMNEEDAVAVAQGGKPASPPLLPVLPWKYTPPESMGSNPTTSRASSPVKEVQTTPYHIEVPSVAPVLKGESKFCPDQLDKNTGAHLTSIQCSEVADFSPWTGNHPEDVLNEQTAKQGHYDRTQVSQNESNTARPSLYAQLKHRSGLQMLSSVFAAALEKRQNHSLVTSPSTFKPPPRVTLTDNKREAWLRDLANPSVPLRKLSRTIPHGIRGKSLLDQCLNKGIPVSRAVWLAKCVGANEIRAFKRKGTSGALALGLEAKWVREWTTTVQQFLEGVVGACGSAQWKMKMTYAVSLTARLFFERLLDHDQYLGWFLSALESAPLNTVPVWLLMLGIYWDNIMRYRKRGRRLTELLLEKMRQVSQSAKVGHLQPLVDRLSLYVRRLVLEHTSSVILPSSWDKHKELVSSCLNLKDSIHRTIFQNLSERNSRLQFPKTHRETDQRSPEQRVIQLFDSIRSAHDISSASVACLKTIEDKSLLIFKLLEWTATPFRYGLCRVYTGVRLLRKWKMAGVDIDSYILSFLAEARIGSPLNMDNIYHVISELVRSQTFSVGRYLQWLMAKGVTDTSQPVSNDLCLLKQLPANRLPEHVCNLRNTLLYRAGISVLDEDSAIAELKVSIAQRLPNIFGSDVGNAMPIGSSQPNLSWAVKSEIGQWIRRGVAGHCRQSSRKFSGVSVAVDSGVSALTPDEFYGVREIFERFGDLSMLADILKQATHCDDDVVLASVADTVSYHFDSFCVIGATSDLFRGLVESYARLKRLGTASLDLLFSVIELGLRLPSEFNTVALLRQDLTRIESKSALAAPSPLSDSISTALSDADPSFQEKLNQFLSSGGGMDESTMDTVFHSLTKILGSGESPVKLSANEASRYLAYLRPFHPKHFDAMLIRWICGLLKSSTQLISRILPPLIGVGCVTLHAFVFLVKKLLQSEKVAAVIPNLAGLRMDLLKLLVPPGFGQKRSADFVTYRFHLAQQEFFVKHPQETLDIISDAVALVDLREQNAGLDSRQSIITNCAIKLLDILLTQNPEVTVQYCLQGFIGKHPTSTSVLQRALDNLLGSNPCAGPSTMSEAEKAVRMTDDFSLPFCQLKLQMLFNAESSGNVGNGIVDVMFKAAVEDARSKGSNWVGFVSLMSQDVIRQIRERAERALFSIPLFEEHFDAQGSSAIVNNAKSLETAKLYLTIIEKLAYSVPEAGVQSVAPILVEKMDLLLHKLVIMQTSLSNVTTNRHSAATNHMLQSRSNFERALAFWFSSLLRMIVIHRAAFSASSLAPKPSGLQEQSRLLISIFCISLARLPDRVIHLFPAADYFPHPIPSQGYRPCPGILLQTHALDVAASLIDTFPDEARQQCARFLKEKCPPFLQYQNDSRFIYLLGPRSDTAALNSLQPASLPSPAAGGSTPTPTPSSALPSGPSNAQTSAIAPTGISNGLSEGVNCVASHLRLQYRGRVMGPYPVRPWELLEDAAPIVGVNDTAVSLKYFDARRVRA</sequence>
<dbReference type="GO" id="GO:0006357">
    <property type="term" value="P:regulation of transcription by RNA polymerase II"/>
    <property type="evidence" value="ECO:0007669"/>
    <property type="project" value="InterPro"/>
</dbReference>
<evidence type="ECO:0000256" key="8">
    <source>
        <dbReference type="ARBA" id="ARBA00023163"/>
    </source>
</evidence>
<dbReference type="InterPro" id="IPR019035">
    <property type="entry name" value="Mediator_Med12"/>
</dbReference>
<evidence type="ECO:0000256" key="9">
    <source>
        <dbReference type="ARBA" id="ARBA00023242"/>
    </source>
</evidence>
<proteinExistence type="inferred from homology"/>
<dbReference type="PANTHER" id="PTHR46567:SF1">
    <property type="entry name" value="MEDIATOR OF RNA POLYMERASE II TRANSCRIPTION SUBUNIT 12"/>
    <property type="match status" value="1"/>
</dbReference>
<protein>
    <recommendedName>
        <fullName evidence="4">Mediator of RNA polymerase II transcription subunit 12</fullName>
    </recommendedName>
    <alternativeName>
        <fullName evidence="11">Mediator complex subunit 12</fullName>
    </alternativeName>
</protein>
<keyword evidence="9" id="KW-0539">Nucleus</keyword>
<comment type="similarity">
    <text evidence="2">Belongs to the Mediator complex subunit 12 family.</text>
</comment>
<evidence type="ECO:0000256" key="1">
    <source>
        <dbReference type="ARBA" id="ARBA00004123"/>
    </source>
</evidence>
<evidence type="ECO:0000256" key="4">
    <source>
        <dbReference type="ARBA" id="ARBA00019622"/>
    </source>
</evidence>
<comment type="subcellular location">
    <subcellularLocation>
        <location evidence="1">Nucleus</location>
    </subcellularLocation>
</comment>
<dbReference type="OrthoDB" id="20828at2759"/>
<dbReference type="SMART" id="SM01281">
    <property type="entry name" value="Med12"/>
    <property type="match status" value="1"/>
</dbReference>
<dbReference type="Pfam" id="PF25326">
    <property type="entry name" value="ARM_SRB8"/>
    <property type="match status" value="1"/>
</dbReference>
<evidence type="ECO:0000313" key="15">
    <source>
        <dbReference type="Proteomes" id="UP000326565"/>
    </source>
</evidence>
<feature type="region of interest" description="Disordered" evidence="12">
    <location>
        <begin position="1512"/>
        <end position="1552"/>
    </location>
</feature>
<keyword evidence="7" id="KW-0010">Activator</keyword>
<evidence type="ECO:0000256" key="5">
    <source>
        <dbReference type="ARBA" id="ARBA00022491"/>
    </source>
</evidence>
<evidence type="ECO:0000256" key="7">
    <source>
        <dbReference type="ARBA" id="ARBA00023159"/>
    </source>
</evidence>
<evidence type="ECO:0000256" key="12">
    <source>
        <dbReference type="SAM" id="MobiDB-lite"/>
    </source>
</evidence>
<evidence type="ECO:0000259" key="13">
    <source>
        <dbReference type="SMART" id="SM01281"/>
    </source>
</evidence>
<comment type="subunit">
    <text evidence="3">Component of the SRB8-11 complex, which itself associates with the Mediator complex.</text>
</comment>
<feature type="compositionally biased region" description="Polar residues" evidence="12">
    <location>
        <begin position="1543"/>
        <end position="1552"/>
    </location>
</feature>
<feature type="domain" description="Mediator complex subunit Med12" evidence="13">
    <location>
        <begin position="305"/>
        <end position="368"/>
    </location>
</feature>
<feature type="compositionally biased region" description="Low complexity" evidence="12">
    <location>
        <begin position="1520"/>
        <end position="1542"/>
    </location>
</feature>
<organism evidence="14 15">
    <name type="scientific">Aspergillus leporis</name>
    <dbReference type="NCBI Taxonomy" id="41062"/>
    <lineage>
        <taxon>Eukaryota</taxon>
        <taxon>Fungi</taxon>
        <taxon>Dikarya</taxon>
        <taxon>Ascomycota</taxon>
        <taxon>Pezizomycotina</taxon>
        <taxon>Eurotiomycetes</taxon>
        <taxon>Eurotiomycetidae</taxon>
        <taxon>Eurotiales</taxon>
        <taxon>Aspergillaceae</taxon>
        <taxon>Aspergillus</taxon>
        <taxon>Aspergillus subgen. Circumdati</taxon>
    </lineage>
</organism>
<dbReference type="Pfam" id="PF09497">
    <property type="entry name" value="Med12"/>
    <property type="match status" value="1"/>
</dbReference>
<dbReference type="GO" id="GO:0016592">
    <property type="term" value="C:mediator complex"/>
    <property type="evidence" value="ECO:0007669"/>
    <property type="project" value="InterPro"/>
</dbReference>
<evidence type="ECO:0000256" key="6">
    <source>
        <dbReference type="ARBA" id="ARBA00023015"/>
    </source>
</evidence>
<name>A0A5N5XC39_9EURO</name>
<dbReference type="PANTHER" id="PTHR46567">
    <property type="entry name" value="MEDIATOR OF RNA POLYMERASE II TRANSCRIPTION SUBUNIT 12"/>
    <property type="match status" value="1"/>
</dbReference>
<comment type="function">
    <text evidence="10">Component of the SRB8-11 complex. The SRB8-11 complex is a regulatory module of the Mediator complex which is itself involved in regulation of basal and activated RNA polymerase II-dependent transcription. The SRB8-11 complex may be involved in the transcriptional repression of a subset of genes regulated by Mediator. It may inhibit the association of the Mediator complex with RNA polymerase II to form the holoenzyme complex.</text>
</comment>
<keyword evidence="5" id="KW-0678">Repressor</keyword>
<keyword evidence="8" id="KW-0804">Transcription</keyword>
<gene>
    <name evidence="14" type="ORF">BDV29DRAFT_153993</name>
</gene>
<keyword evidence="6" id="KW-0805">Transcription regulation</keyword>
<keyword evidence="15" id="KW-1185">Reference proteome</keyword>
<dbReference type="GO" id="GO:0003712">
    <property type="term" value="F:transcription coregulator activity"/>
    <property type="evidence" value="ECO:0007669"/>
    <property type="project" value="InterPro"/>
</dbReference>
<feature type="region of interest" description="Disordered" evidence="12">
    <location>
        <begin position="1"/>
        <end position="116"/>
    </location>
</feature>
<dbReference type="InterPro" id="IPR057344">
    <property type="entry name" value="ARM_SRB8"/>
</dbReference>
<dbReference type="Proteomes" id="UP000326565">
    <property type="component" value="Unassembled WGS sequence"/>
</dbReference>
<evidence type="ECO:0000256" key="11">
    <source>
        <dbReference type="ARBA" id="ARBA00032010"/>
    </source>
</evidence>
<evidence type="ECO:0000313" key="14">
    <source>
        <dbReference type="EMBL" id="KAB8077094.1"/>
    </source>
</evidence>
<evidence type="ECO:0000256" key="2">
    <source>
        <dbReference type="ARBA" id="ARBA00010289"/>
    </source>
</evidence>
<reference evidence="14 15" key="1">
    <citation type="submission" date="2019-04" db="EMBL/GenBank/DDBJ databases">
        <title>Friends and foes A comparative genomics study of 23 Aspergillus species from section Flavi.</title>
        <authorList>
            <consortium name="DOE Joint Genome Institute"/>
            <person name="Kjaerbolling I."/>
            <person name="Vesth T."/>
            <person name="Frisvad J.C."/>
            <person name="Nybo J.L."/>
            <person name="Theobald S."/>
            <person name="Kildgaard S."/>
            <person name="Isbrandt T."/>
            <person name="Kuo A."/>
            <person name="Sato A."/>
            <person name="Lyhne E.K."/>
            <person name="Kogle M.E."/>
            <person name="Wiebenga A."/>
            <person name="Kun R.S."/>
            <person name="Lubbers R.J."/>
            <person name="Makela M.R."/>
            <person name="Barry K."/>
            <person name="Chovatia M."/>
            <person name="Clum A."/>
            <person name="Daum C."/>
            <person name="Haridas S."/>
            <person name="He G."/>
            <person name="LaButti K."/>
            <person name="Lipzen A."/>
            <person name="Mondo S."/>
            <person name="Riley R."/>
            <person name="Salamov A."/>
            <person name="Simmons B.A."/>
            <person name="Magnuson J.K."/>
            <person name="Henrissat B."/>
            <person name="Mortensen U.H."/>
            <person name="Larsen T.O."/>
            <person name="Devries R.P."/>
            <person name="Grigoriev I.V."/>
            <person name="Machida M."/>
            <person name="Baker S.E."/>
            <person name="Andersen M.R."/>
        </authorList>
    </citation>
    <scope>NUCLEOTIDE SEQUENCE [LARGE SCALE GENOMIC DNA]</scope>
    <source>
        <strain evidence="14 15">CBS 151.66</strain>
    </source>
</reference>